<protein>
    <submittedName>
        <fullName evidence="1">Uncharacterized protein</fullName>
    </submittedName>
</protein>
<dbReference type="EMBL" id="VSSQ01068253">
    <property type="protein sequence ID" value="MPN20478.1"/>
    <property type="molecule type" value="Genomic_DNA"/>
</dbReference>
<comment type="caution">
    <text evidence="1">The sequence shown here is derived from an EMBL/GenBank/DDBJ whole genome shotgun (WGS) entry which is preliminary data.</text>
</comment>
<sequence length="73" mass="8602">MFEGYSLAGDEYYCSDECLHQNYSQVEYLAMHAGLDHTCEKALQRVENMTDEELNFMHETSGSECFWTEWEAF</sequence>
<reference evidence="1" key="1">
    <citation type="submission" date="2019-08" db="EMBL/GenBank/DDBJ databases">
        <authorList>
            <person name="Kucharzyk K."/>
            <person name="Murdoch R.W."/>
            <person name="Higgins S."/>
            <person name="Loffler F."/>
        </authorList>
    </citation>
    <scope>NUCLEOTIDE SEQUENCE</scope>
</reference>
<gene>
    <name evidence="1" type="ORF">SDC9_167857</name>
</gene>
<accession>A0A645G0W8</accession>
<evidence type="ECO:0000313" key="1">
    <source>
        <dbReference type="EMBL" id="MPN20478.1"/>
    </source>
</evidence>
<organism evidence="1">
    <name type="scientific">bioreactor metagenome</name>
    <dbReference type="NCBI Taxonomy" id="1076179"/>
    <lineage>
        <taxon>unclassified sequences</taxon>
        <taxon>metagenomes</taxon>
        <taxon>ecological metagenomes</taxon>
    </lineage>
</organism>
<name>A0A645G0W8_9ZZZZ</name>
<dbReference type="AlphaFoldDB" id="A0A645G0W8"/>
<proteinExistence type="predicted"/>